<dbReference type="KEGG" id="ahz:APS56_02775"/>
<evidence type="ECO:0000313" key="2">
    <source>
        <dbReference type="Proteomes" id="UP000057981"/>
    </source>
</evidence>
<proteinExistence type="predicted"/>
<gene>
    <name evidence="1" type="ORF">APS56_02775</name>
</gene>
<evidence type="ECO:0000313" key="1">
    <source>
        <dbReference type="EMBL" id="ALJ04140.1"/>
    </source>
</evidence>
<dbReference type="AlphaFoldDB" id="A0A0P0D8H6"/>
<accession>A0A0P0D8H6</accession>
<organism evidence="1 2">
    <name type="scientific">Pseudalgibacter alginicilyticus</name>
    <dbReference type="NCBI Taxonomy" id="1736674"/>
    <lineage>
        <taxon>Bacteria</taxon>
        <taxon>Pseudomonadati</taxon>
        <taxon>Bacteroidota</taxon>
        <taxon>Flavobacteriia</taxon>
        <taxon>Flavobacteriales</taxon>
        <taxon>Flavobacteriaceae</taxon>
        <taxon>Pseudalgibacter</taxon>
    </lineage>
</organism>
<keyword evidence="2" id="KW-1185">Reference proteome</keyword>
<dbReference type="STRING" id="1736674.APS56_02775"/>
<dbReference type="EMBL" id="CP012898">
    <property type="protein sequence ID" value="ALJ04140.1"/>
    <property type="molecule type" value="Genomic_DNA"/>
</dbReference>
<reference evidence="1 2" key="1">
    <citation type="submission" date="2015-10" db="EMBL/GenBank/DDBJ databases">
        <authorList>
            <person name="Gilbert D.G."/>
        </authorList>
    </citation>
    <scope>NUCLEOTIDE SEQUENCE [LARGE SCALE GENOMIC DNA]</scope>
    <source>
        <strain evidence="2">HZ-22</strain>
    </source>
</reference>
<dbReference type="Proteomes" id="UP000057981">
    <property type="component" value="Chromosome"/>
</dbReference>
<name>A0A0P0D8H6_9FLAO</name>
<sequence>MKFEQKRVCIYPKDVQRITGKSYRYSRLLLIDIKKHLNKQDHQFISVDEFCQYTGLKFEEVNPLIIG</sequence>
<protein>
    <submittedName>
        <fullName evidence="1">Uncharacterized protein</fullName>
    </submittedName>
</protein>